<accession>A0A7T8G253</accession>
<sequence>MIQIIDNIRVTWVTAGHPNIQMLPSGIEWDAAEDKWDLTPNAMLGPFAVTSIPFDWVDGLKQFQGELGISWGVLNHAERDANLVVFATLELSSEASVPMIGALDDGWNIFRNMIKGVLVKSHTLKYEPAYINGLLFTRRMYFCFQSQLRPTMQNLELRIPIATPTVSASTIYASIVIGAIATSDKAFRAQPKTEDDIGDFHLLSLGFE</sequence>
<dbReference type="EMBL" id="MT240793">
    <property type="protein sequence ID" value="QQP18797.1"/>
    <property type="molecule type" value="Genomic_RNA"/>
</dbReference>
<organism evidence="1">
    <name type="scientific">Soybean thrips tombus-like virus 5</name>
    <dbReference type="NCBI Taxonomy" id="2802947"/>
    <lineage>
        <taxon>Viruses</taxon>
        <taxon>Riboviria</taxon>
        <taxon>Orthornavirae</taxon>
        <taxon>Kitrinoviricota</taxon>
        <taxon>Tolucaviricetes</taxon>
        <taxon>Tolivirales</taxon>
        <taxon>Tombusviridae</taxon>
    </lineage>
</organism>
<protein>
    <submittedName>
        <fullName evidence="1">Uncharacterized protein</fullName>
    </submittedName>
</protein>
<name>A0A7T8G253_9TOMB</name>
<proteinExistence type="predicted"/>
<reference evidence="1" key="1">
    <citation type="journal article" date="2020" name="Viruses">
        <title>Soybean Thrips (Thysanoptera: Thripidae) Harbor Highly Diverse Populations of Arthropod, Fungal and Plant Viruses.</title>
        <authorList>
            <person name="Thekke-Veetil T."/>
            <person name="Lagos-Kutz D."/>
            <person name="McCoppin N.K."/>
            <person name="Hartman G.L."/>
            <person name="Ju H.K."/>
            <person name="Lim H.S."/>
            <person name="Domier L.L."/>
        </authorList>
    </citation>
    <scope>NUCLEOTIDE SEQUENCE</scope>
    <source>
        <strain evidence="1">STN1</strain>
    </source>
</reference>
<evidence type="ECO:0000313" key="1">
    <source>
        <dbReference type="EMBL" id="QQP18797.1"/>
    </source>
</evidence>